<dbReference type="Gene3D" id="3.90.1170.20">
    <property type="entry name" value="Quinolinate phosphoribosyl transferase, N-terminal domain"/>
    <property type="match status" value="1"/>
</dbReference>
<feature type="domain" description="Quinolinate phosphoribosyl transferase C-terminal" evidence="14">
    <location>
        <begin position="121"/>
        <end position="285"/>
    </location>
</feature>
<evidence type="ECO:0000313" key="16">
    <source>
        <dbReference type="EMBL" id="TXI38504.1"/>
    </source>
</evidence>
<dbReference type="Proteomes" id="UP000321374">
    <property type="component" value="Unassembled WGS sequence"/>
</dbReference>
<comment type="catalytic activity">
    <reaction evidence="10">
        <text>nicotinate beta-D-ribonucleotide + CO2 + diphosphate = quinolinate + 5-phospho-alpha-D-ribose 1-diphosphate + 2 H(+)</text>
        <dbReference type="Rhea" id="RHEA:12733"/>
        <dbReference type="ChEBI" id="CHEBI:15378"/>
        <dbReference type="ChEBI" id="CHEBI:16526"/>
        <dbReference type="ChEBI" id="CHEBI:29959"/>
        <dbReference type="ChEBI" id="CHEBI:33019"/>
        <dbReference type="ChEBI" id="CHEBI:57502"/>
        <dbReference type="ChEBI" id="CHEBI:58017"/>
        <dbReference type="EC" id="2.4.2.19"/>
    </reaction>
</comment>
<feature type="binding site" evidence="13">
    <location>
        <position position="205"/>
    </location>
    <ligand>
        <name>substrate</name>
    </ligand>
</feature>
<feature type="binding site" evidence="13">
    <location>
        <begin position="270"/>
        <end position="272"/>
    </location>
    <ligand>
        <name>substrate</name>
    </ligand>
</feature>
<dbReference type="InterPro" id="IPR022412">
    <property type="entry name" value="Quinolinate_PRibosylTrfase_N"/>
</dbReference>
<dbReference type="PIRSF" id="PIRSF006250">
    <property type="entry name" value="NadC_ModD"/>
    <property type="match status" value="1"/>
</dbReference>
<dbReference type="SUPFAM" id="SSF54675">
    <property type="entry name" value="Nicotinate/Quinolinate PRTase N-terminal domain-like"/>
    <property type="match status" value="1"/>
</dbReference>
<evidence type="ECO:0000256" key="2">
    <source>
        <dbReference type="ARBA" id="ARBA00004893"/>
    </source>
</evidence>
<gene>
    <name evidence="16" type="ORF">E6Q51_00970</name>
</gene>
<feature type="binding site" evidence="13">
    <location>
        <position position="226"/>
    </location>
    <ligand>
        <name>substrate</name>
    </ligand>
</feature>
<reference evidence="16 17" key="1">
    <citation type="submission" date="2018-09" db="EMBL/GenBank/DDBJ databases">
        <title>Metagenome Assembled Genomes from an Advanced Water Purification Facility.</title>
        <authorList>
            <person name="Stamps B.W."/>
            <person name="Spear J.R."/>
        </authorList>
    </citation>
    <scope>NUCLEOTIDE SEQUENCE [LARGE SCALE GENOMIC DNA]</scope>
    <source>
        <strain evidence="16">Bin_42_2</strain>
    </source>
</reference>
<dbReference type="GO" id="GO:0034213">
    <property type="term" value="P:quinolinate catabolic process"/>
    <property type="evidence" value="ECO:0007669"/>
    <property type="project" value="TreeGrafter"/>
</dbReference>
<evidence type="ECO:0000256" key="13">
    <source>
        <dbReference type="PIRSR" id="PIRSR006250-1"/>
    </source>
</evidence>
<evidence type="ECO:0000256" key="6">
    <source>
        <dbReference type="ARBA" id="ARBA00022642"/>
    </source>
</evidence>
<dbReference type="InterPro" id="IPR036068">
    <property type="entry name" value="Nicotinate_pribotase-like_C"/>
</dbReference>
<dbReference type="SUPFAM" id="SSF51690">
    <property type="entry name" value="Nicotinate/Quinolinate PRTase C-terminal domain-like"/>
    <property type="match status" value="1"/>
</dbReference>
<keyword evidence="7 12" id="KW-0328">Glycosyltransferase</keyword>
<dbReference type="FunFam" id="3.20.20.70:FF:000030">
    <property type="entry name" value="Nicotinate-nucleotide pyrophosphorylase, carboxylating"/>
    <property type="match status" value="1"/>
</dbReference>
<feature type="domain" description="Quinolinate phosphoribosyl transferase N-terminal" evidence="15">
    <location>
        <begin position="36"/>
        <end position="119"/>
    </location>
</feature>
<dbReference type="EMBL" id="SSGG01000018">
    <property type="protein sequence ID" value="TXI38504.1"/>
    <property type="molecule type" value="Genomic_DNA"/>
</dbReference>
<comment type="function">
    <text evidence="1">Involved in the catabolism of quinolinic acid (QA).</text>
</comment>
<dbReference type="Pfam" id="PF01729">
    <property type="entry name" value="QRPTase_C"/>
    <property type="match status" value="1"/>
</dbReference>
<feature type="binding site" evidence="13">
    <location>
        <begin position="249"/>
        <end position="251"/>
    </location>
    <ligand>
        <name>substrate</name>
    </ligand>
</feature>
<name>A0A5C7WP47_METME</name>
<evidence type="ECO:0000259" key="15">
    <source>
        <dbReference type="Pfam" id="PF02749"/>
    </source>
</evidence>
<dbReference type="GO" id="GO:0004514">
    <property type="term" value="F:nicotinate-nucleotide diphosphorylase (carboxylating) activity"/>
    <property type="evidence" value="ECO:0007669"/>
    <property type="project" value="UniProtKB-EC"/>
</dbReference>
<feature type="binding site" evidence="13">
    <location>
        <begin position="142"/>
        <end position="144"/>
    </location>
    <ligand>
        <name>substrate</name>
    </ligand>
</feature>
<comment type="similarity">
    <text evidence="3 12">Belongs to the NadC/ModD family.</text>
</comment>
<dbReference type="InterPro" id="IPR002638">
    <property type="entry name" value="Quinolinate_PRibosylTrfase_C"/>
</dbReference>
<dbReference type="PANTHER" id="PTHR32179">
    <property type="entry name" value="NICOTINATE-NUCLEOTIDE PYROPHOSPHORYLASE [CARBOXYLATING]"/>
    <property type="match status" value="1"/>
</dbReference>
<evidence type="ECO:0000256" key="11">
    <source>
        <dbReference type="ARBA" id="ARBA00069173"/>
    </source>
</evidence>
<dbReference type="GO" id="GO:0005737">
    <property type="term" value="C:cytoplasm"/>
    <property type="evidence" value="ECO:0007669"/>
    <property type="project" value="TreeGrafter"/>
</dbReference>
<dbReference type="Gene3D" id="3.20.20.70">
    <property type="entry name" value="Aldolase class I"/>
    <property type="match status" value="1"/>
</dbReference>
<keyword evidence="8 12" id="KW-0808">Transferase</keyword>
<evidence type="ECO:0000259" key="14">
    <source>
        <dbReference type="Pfam" id="PF01729"/>
    </source>
</evidence>
<accession>A0A5C7WP47</accession>
<evidence type="ECO:0000256" key="12">
    <source>
        <dbReference type="PIRNR" id="PIRNR006250"/>
    </source>
</evidence>
<dbReference type="InterPro" id="IPR027277">
    <property type="entry name" value="NadC/ModD"/>
</dbReference>
<dbReference type="InterPro" id="IPR037128">
    <property type="entry name" value="Quinolinate_PRibosylTase_N_sf"/>
</dbReference>
<dbReference type="NCBIfam" id="TIGR00078">
    <property type="entry name" value="nadC"/>
    <property type="match status" value="1"/>
</dbReference>
<dbReference type="AlphaFoldDB" id="A0A5C7WP47"/>
<evidence type="ECO:0000256" key="1">
    <source>
        <dbReference type="ARBA" id="ARBA00003237"/>
    </source>
</evidence>
<feature type="binding site" evidence="13">
    <location>
        <position position="109"/>
    </location>
    <ligand>
        <name>substrate</name>
    </ligand>
</feature>
<dbReference type="InterPro" id="IPR013785">
    <property type="entry name" value="Aldolase_TIM"/>
</dbReference>
<comment type="pathway">
    <text evidence="2">Cofactor biosynthesis; NAD(+) biosynthesis; nicotinate D-ribonucleotide from quinolinate: step 1/1.</text>
</comment>
<feature type="binding site" evidence="13">
    <location>
        <position position="176"/>
    </location>
    <ligand>
        <name>substrate</name>
    </ligand>
</feature>
<evidence type="ECO:0000256" key="5">
    <source>
        <dbReference type="ARBA" id="ARBA00011944"/>
    </source>
</evidence>
<dbReference type="InterPro" id="IPR004393">
    <property type="entry name" value="NadC"/>
</dbReference>
<evidence type="ECO:0000256" key="9">
    <source>
        <dbReference type="ARBA" id="ARBA00033102"/>
    </source>
</evidence>
<protein>
    <recommendedName>
        <fullName evidence="11">Probable nicotinate-nucleotide pyrophosphorylase [carboxylating]</fullName>
        <ecNumber evidence="5">2.4.2.19</ecNumber>
    </recommendedName>
    <alternativeName>
        <fullName evidence="9">Quinolinate phosphoribosyltransferase [decarboxylating]</fullName>
    </alternativeName>
</protein>
<proteinExistence type="inferred from homology"/>
<dbReference type="FunFam" id="3.90.1170.20:FF:000001">
    <property type="entry name" value="Nicotinate-nucleotide diphosphorylase (Carboxylating)"/>
    <property type="match status" value="1"/>
</dbReference>
<evidence type="ECO:0000256" key="3">
    <source>
        <dbReference type="ARBA" id="ARBA00009400"/>
    </source>
</evidence>
<feature type="binding site" evidence="13">
    <location>
        <position position="166"/>
    </location>
    <ligand>
        <name>substrate</name>
    </ligand>
</feature>
<dbReference type="UniPathway" id="UPA00253">
    <property type="reaction ID" value="UER00331"/>
</dbReference>
<keyword evidence="6" id="KW-0662">Pyridine nucleotide biosynthesis</keyword>
<sequence length="290" mass="30775">MTNAMPDQPFPPYINASLIAEQVRAALAEDVGNGDLTAALIPVGTQATASIISREQATICGCAWVAQCFKQLDPTIELTWLVKEGDSVEANQALVNIQGDARAMLSAERPALNFLQTLSAVSTHTRRYVDAIAGLPTQILDTRKTLPGLRLAQKYAVLTGGGANQRLALYDGILIKENHIAAAGSIAAVLAAAFAMGSTSNIQIEVENLGELQQALSAGATSILLDNFTLEDLRQAVAINQKRALLEASGNVDLTTVRAIAETGVDRISIGALTKHIQAVDLSMRIQMKF</sequence>
<comment type="caution">
    <text evidence="16">The sequence shown here is derived from an EMBL/GenBank/DDBJ whole genome shotgun (WGS) entry which is preliminary data.</text>
</comment>
<dbReference type="GO" id="GO:0009435">
    <property type="term" value="P:NAD+ biosynthetic process"/>
    <property type="evidence" value="ECO:0007669"/>
    <property type="project" value="UniProtKB-UniPathway"/>
</dbReference>
<dbReference type="STRING" id="1122236.GCA_000378225_02677"/>
<dbReference type="EC" id="2.4.2.19" evidence="5"/>
<dbReference type="PANTHER" id="PTHR32179:SF3">
    <property type="entry name" value="NICOTINATE-NUCLEOTIDE PYROPHOSPHORYLASE [CARBOXYLATING]"/>
    <property type="match status" value="1"/>
</dbReference>
<evidence type="ECO:0000256" key="7">
    <source>
        <dbReference type="ARBA" id="ARBA00022676"/>
    </source>
</evidence>
<evidence type="ECO:0000313" key="17">
    <source>
        <dbReference type="Proteomes" id="UP000321374"/>
    </source>
</evidence>
<comment type="subunit">
    <text evidence="4">Hexamer formed by 3 homodimers.</text>
</comment>
<dbReference type="CDD" id="cd01572">
    <property type="entry name" value="QPRTase"/>
    <property type="match status" value="1"/>
</dbReference>
<dbReference type="Pfam" id="PF02749">
    <property type="entry name" value="QRPTase_N"/>
    <property type="match status" value="1"/>
</dbReference>
<organism evidence="16 17">
    <name type="scientific">Methylophilus methylotrophus</name>
    <name type="common">Bacterium W3A1</name>
    <dbReference type="NCBI Taxonomy" id="17"/>
    <lineage>
        <taxon>Bacteria</taxon>
        <taxon>Pseudomonadati</taxon>
        <taxon>Pseudomonadota</taxon>
        <taxon>Betaproteobacteria</taxon>
        <taxon>Nitrosomonadales</taxon>
        <taxon>Methylophilaceae</taxon>
        <taxon>Methylophilus</taxon>
    </lineage>
</organism>
<evidence type="ECO:0000256" key="8">
    <source>
        <dbReference type="ARBA" id="ARBA00022679"/>
    </source>
</evidence>
<evidence type="ECO:0000256" key="10">
    <source>
        <dbReference type="ARBA" id="ARBA00047445"/>
    </source>
</evidence>
<evidence type="ECO:0000256" key="4">
    <source>
        <dbReference type="ARBA" id="ARBA00011218"/>
    </source>
</evidence>